<dbReference type="PANTHER" id="PTHR43794:SF11">
    <property type="entry name" value="AMIDOHYDROLASE-RELATED DOMAIN-CONTAINING PROTEIN"/>
    <property type="match status" value="1"/>
</dbReference>
<evidence type="ECO:0000256" key="1">
    <source>
        <dbReference type="ARBA" id="ARBA00022801"/>
    </source>
</evidence>
<dbReference type="InterPro" id="IPR032466">
    <property type="entry name" value="Metal_Hydrolase"/>
</dbReference>
<protein>
    <recommendedName>
        <fullName evidence="2">Amidohydrolase-related domain-containing protein</fullName>
    </recommendedName>
</protein>
<evidence type="ECO:0000313" key="3">
    <source>
        <dbReference type="EMBL" id="SVC42316.1"/>
    </source>
</evidence>
<dbReference type="GO" id="GO:0016810">
    <property type="term" value="F:hydrolase activity, acting on carbon-nitrogen (but not peptide) bonds"/>
    <property type="evidence" value="ECO:0007669"/>
    <property type="project" value="InterPro"/>
</dbReference>
<dbReference type="Gene3D" id="3.20.20.140">
    <property type="entry name" value="Metal-dependent hydrolases"/>
    <property type="match status" value="1"/>
</dbReference>
<dbReference type="SUPFAM" id="SSF51338">
    <property type="entry name" value="Composite domain of metallo-dependent hydrolases"/>
    <property type="match status" value="1"/>
</dbReference>
<keyword evidence="1" id="KW-0378">Hydrolase</keyword>
<organism evidence="3">
    <name type="scientific">marine metagenome</name>
    <dbReference type="NCBI Taxonomy" id="408172"/>
    <lineage>
        <taxon>unclassified sequences</taxon>
        <taxon>metagenomes</taxon>
        <taxon>ecological metagenomes</taxon>
    </lineage>
</organism>
<dbReference type="AlphaFoldDB" id="A0A382M0D9"/>
<feature type="non-terminal residue" evidence="3">
    <location>
        <position position="362"/>
    </location>
</feature>
<dbReference type="EMBL" id="UINC01090402">
    <property type="protein sequence ID" value="SVC42316.1"/>
    <property type="molecule type" value="Genomic_DNA"/>
</dbReference>
<dbReference type="InterPro" id="IPR006680">
    <property type="entry name" value="Amidohydro-rel"/>
</dbReference>
<dbReference type="Gene3D" id="2.30.40.10">
    <property type="entry name" value="Urease, subunit C, domain 1"/>
    <property type="match status" value="1"/>
</dbReference>
<gene>
    <name evidence="3" type="ORF">METZ01_LOCUS295170</name>
</gene>
<dbReference type="PANTHER" id="PTHR43794">
    <property type="entry name" value="AMINOHYDROLASE SSNA-RELATED"/>
    <property type="match status" value="1"/>
</dbReference>
<feature type="domain" description="Amidohydrolase-related" evidence="2">
    <location>
        <begin position="57"/>
        <end position="361"/>
    </location>
</feature>
<sequence>MSDLIVAGTLLTMDGERTIWSDGGVLVRAGLIDAIDQRLALLEQHPDARVVGGPESIVTPGFVNAHQHLTGDRLIRSCIPDHIPAGEAIFDWVVPVHAAHTGDDDELSATLSLLEAVGNGITTTVEASTVAHPNRVAAAFERVGVRGTVGTWGWDHGQGPFTACTDEILEKQRSVVDTWPAGGLVEGWVTLIGHDLASDRLFAEAAELARAAGTSLTFHMSPSPDDGLAFAQRSGKRPINHLADLGVLGPETLIAHAVYLDDGELDLLINTRTAISYCPWAYLRLGQGVSVSGRHLEFHQRKGRLALGCDTENAGDSIDALRVGALAAGLARDMSCNPTTFGAHEALELLTIRGAEAIGMAD</sequence>
<dbReference type="Pfam" id="PF01979">
    <property type="entry name" value="Amidohydro_1"/>
    <property type="match status" value="1"/>
</dbReference>
<evidence type="ECO:0000259" key="2">
    <source>
        <dbReference type="Pfam" id="PF01979"/>
    </source>
</evidence>
<name>A0A382M0D9_9ZZZZ</name>
<proteinExistence type="predicted"/>
<dbReference type="SUPFAM" id="SSF51556">
    <property type="entry name" value="Metallo-dependent hydrolases"/>
    <property type="match status" value="1"/>
</dbReference>
<dbReference type="InterPro" id="IPR011059">
    <property type="entry name" value="Metal-dep_hydrolase_composite"/>
</dbReference>
<dbReference type="InterPro" id="IPR050287">
    <property type="entry name" value="MTA/SAH_deaminase"/>
</dbReference>
<accession>A0A382M0D9</accession>
<reference evidence="3" key="1">
    <citation type="submission" date="2018-05" db="EMBL/GenBank/DDBJ databases">
        <authorList>
            <person name="Lanie J.A."/>
            <person name="Ng W.-L."/>
            <person name="Kazmierczak K.M."/>
            <person name="Andrzejewski T.M."/>
            <person name="Davidsen T.M."/>
            <person name="Wayne K.J."/>
            <person name="Tettelin H."/>
            <person name="Glass J.I."/>
            <person name="Rusch D."/>
            <person name="Podicherti R."/>
            <person name="Tsui H.-C.T."/>
            <person name="Winkler M.E."/>
        </authorList>
    </citation>
    <scope>NUCLEOTIDE SEQUENCE</scope>
</reference>